<dbReference type="PROSITE" id="PS00078">
    <property type="entry name" value="COX2"/>
    <property type="match status" value="1"/>
</dbReference>
<evidence type="ECO:0000313" key="9">
    <source>
        <dbReference type="Proteomes" id="UP000011555"/>
    </source>
</evidence>
<dbReference type="AlphaFoldDB" id="M0LNM1"/>
<evidence type="ECO:0000256" key="3">
    <source>
        <dbReference type="ARBA" id="ARBA00023008"/>
    </source>
</evidence>
<dbReference type="GeneID" id="30920077"/>
<dbReference type="STRING" id="358396.CHINAEXTREME_03095"/>
<accession>M0LNM1</accession>
<keyword evidence="3" id="KW-0186">Copper</keyword>
<dbReference type="PANTHER" id="PTHR42838">
    <property type="entry name" value="CYTOCHROME C OXIDASE SUBUNIT II"/>
    <property type="match status" value="1"/>
</dbReference>
<keyword evidence="2" id="KW-0479">Metal-binding</keyword>
<dbReference type="PROSITE" id="PS50857">
    <property type="entry name" value="COX2_CUA"/>
    <property type="match status" value="1"/>
</dbReference>
<reference evidence="8 9" key="2">
    <citation type="journal article" date="2014" name="PLoS Genet.">
        <title>Phylogenetically driven sequencing of extremely halophilic archaea reveals strategies for static and dynamic osmo-response.</title>
        <authorList>
            <person name="Becker E.A."/>
            <person name="Seitzer P.M."/>
            <person name="Tritt A."/>
            <person name="Larsen D."/>
            <person name="Krusor M."/>
            <person name="Yao A.I."/>
            <person name="Wu D."/>
            <person name="Madern D."/>
            <person name="Eisen J.A."/>
            <person name="Darling A.E."/>
            <person name="Facciotti M.T."/>
        </authorList>
    </citation>
    <scope>NUCLEOTIDE SEQUENCE [LARGE SCALE GENOMIC DNA]</scope>
    <source>
        <strain evidence="8 9">AJ5</strain>
    </source>
</reference>
<dbReference type="InterPro" id="IPR034214">
    <property type="entry name" value="Ba3_CcO_II_C"/>
</dbReference>
<evidence type="ECO:0000256" key="4">
    <source>
        <dbReference type="SAM" id="MobiDB-lite"/>
    </source>
</evidence>
<protein>
    <submittedName>
        <fullName evidence="7 8">Cytochrome C oxidase subunit II</fullName>
    </submittedName>
</protein>
<dbReference type="PATRIC" id="fig|358396.7.peg.1283"/>
<feature type="domain" description="Cytochrome oxidase subunit II copper A binding" evidence="6">
    <location>
        <begin position="55"/>
        <end position="167"/>
    </location>
</feature>
<keyword evidence="5" id="KW-1133">Transmembrane helix</keyword>
<dbReference type="RefSeq" id="WP_007141003.1">
    <property type="nucleotide sequence ID" value="NZ_AOLZ01000029.1"/>
</dbReference>
<dbReference type="CDD" id="cd13913">
    <property type="entry name" value="ba3_CcO_II_C"/>
    <property type="match status" value="1"/>
</dbReference>
<feature type="region of interest" description="Disordered" evidence="4">
    <location>
        <begin position="242"/>
        <end position="274"/>
    </location>
</feature>
<evidence type="ECO:0000256" key="5">
    <source>
        <dbReference type="SAM" id="Phobius"/>
    </source>
</evidence>
<dbReference type="eggNOG" id="arCOG01236">
    <property type="taxonomic scope" value="Archaea"/>
</dbReference>
<dbReference type="InterPro" id="IPR008972">
    <property type="entry name" value="Cupredoxin"/>
</dbReference>
<dbReference type="Pfam" id="PF00116">
    <property type="entry name" value="COX2"/>
    <property type="match status" value="1"/>
</dbReference>
<dbReference type="SUPFAM" id="SSF49503">
    <property type="entry name" value="Cupredoxins"/>
    <property type="match status" value="1"/>
</dbReference>
<organism evidence="8 9">
    <name type="scientific">Natronobacterium lacisalsi AJ5</name>
    <dbReference type="NCBI Taxonomy" id="358396"/>
    <lineage>
        <taxon>Archaea</taxon>
        <taxon>Methanobacteriati</taxon>
        <taxon>Methanobacteriota</taxon>
        <taxon>Stenosarchaea group</taxon>
        <taxon>Halobacteria</taxon>
        <taxon>Halobacteriales</taxon>
        <taxon>Natrialbaceae</taxon>
        <taxon>Natronobacterium</taxon>
    </lineage>
</organism>
<dbReference type="Proteomes" id="UP000011555">
    <property type="component" value="Unassembled WGS sequence"/>
</dbReference>
<dbReference type="InterPro" id="IPR051403">
    <property type="entry name" value="NosZ/Cyto_c_oxidase_sub2"/>
</dbReference>
<dbReference type="GO" id="GO:0004129">
    <property type="term" value="F:cytochrome-c oxidase activity"/>
    <property type="evidence" value="ECO:0007669"/>
    <property type="project" value="InterPro"/>
</dbReference>
<name>M0LNM1_NATLA</name>
<dbReference type="KEGG" id="hlc:CHINAEXTREME03095"/>
<dbReference type="GO" id="GO:0016020">
    <property type="term" value="C:membrane"/>
    <property type="evidence" value="ECO:0007669"/>
    <property type="project" value="InterPro"/>
</dbReference>
<dbReference type="InterPro" id="IPR002429">
    <property type="entry name" value="CcO_II-like_C"/>
</dbReference>
<keyword evidence="5" id="KW-0812">Transmembrane</keyword>
<dbReference type="InterPro" id="IPR001505">
    <property type="entry name" value="Copper_CuA"/>
</dbReference>
<dbReference type="Proteomes" id="UP000186547">
    <property type="component" value="Chromosome"/>
</dbReference>
<proteinExistence type="predicted"/>
<sequence length="274" mass="29655">MNIHTYEKAWLIAAMLLIVGFIATITYGSIGLGIAMVDDEGGSIDPNEVFDHEEFSDPGVQQVGEDEYEVYVRAQTFTFVPDPIEVPAGSEVTFHVTSPDVIHGFSVVGTNVNTMVIPGEISTMTVEFDEPGEYGLVCNEYCGPQHHEMSGQLIVTPEEDFDLTELSAEAPDEVATGEEIEVTATVTNGQLEDLDTTVTAEIGDVTLEEDVTVAGDSSEEVTFAVDSSDLGEGEHDWTVTVDDYEESGQVTVGTDEDDENDESDDTTDTEDDNE</sequence>
<evidence type="ECO:0000313" key="10">
    <source>
        <dbReference type="Proteomes" id="UP000186547"/>
    </source>
</evidence>
<evidence type="ECO:0000313" key="8">
    <source>
        <dbReference type="EMBL" id="EMA35091.1"/>
    </source>
</evidence>
<dbReference type="EMBL" id="AOLZ01000029">
    <property type="protein sequence ID" value="EMA35091.1"/>
    <property type="molecule type" value="Genomic_DNA"/>
</dbReference>
<comment type="subcellular location">
    <subcellularLocation>
        <location evidence="1">Cell envelope</location>
    </subcellularLocation>
</comment>
<evidence type="ECO:0000259" key="6">
    <source>
        <dbReference type="PROSITE" id="PS50857"/>
    </source>
</evidence>
<reference evidence="7" key="3">
    <citation type="submission" date="2017-01" db="EMBL/GenBank/DDBJ databases">
        <authorList>
            <person name="Mah S.A."/>
            <person name="Swanson W.J."/>
            <person name="Moy G.W."/>
            <person name="Vacquier V.D."/>
        </authorList>
    </citation>
    <scope>NUCLEOTIDE SEQUENCE</scope>
    <source>
        <strain evidence="7">AJ5</strain>
    </source>
</reference>
<dbReference type="EMBL" id="CP019285">
    <property type="protein sequence ID" value="APW96818.1"/>
    <property type="molecule type" value="Genomic_DNA"/>
</dbReference>
<dbReference type="Gene3D" id="2.60.40.420">
    <property type="entry name" value="Cupredoxins - blue copper proteins"/>
    <property type="match status" value="1"/>
</dbReference>
<gene>
    <name evidence="8" type="ORF">C445_06330</name>
    <name evidence="7" type="ORF">CHINAEXTREME_03095</name>
</gene>
<dbReference type="GO" id="GO:0005507">
    <property type="term" value="F:copper ion binding"/>
    <property type="evidence" value="ECO:0007669"/>
    <property type="project" value="InterPro"/>
</dbReference>
<keyword evidence="9" id="KW-1185">Reference proteome</keyword>
<feature type="compositionally biased region" description="Acidic residues" evidence="4">
    <location>
        <begin position="254"/>
        <end position="274"/>
    </location>
</feature>
<evidence type="ECO:0000256" key="1">
    <source>
        <dbReference type="ARBA" id="ARBA00004196"/>
    </source>
</evidence>
<evidence type="ECO:0000256" key="2">
    <source>
        <dbReference type="ARBA" id="ARBA00022723"/>
    </source>
</evidence>
<keyword evidence="5" id="KW-0472">Membrane</keyword>
<evidence type="ECO:0000313" key="7">
    <source>
        <dbReference type="EMBL" id="APW96818.1"/>
    </source>
</evidence>
<feature type="transmembrane region" description="Helical" evidence="5">
    <location>
        <begin position="12"/>
        <end position="37"/>
    </location>
</feature>
<dbReference type="PANTHER" id="PTHR42838:SF2">
    <property type="entry name" value="NITROUS-OXIDE REDUCTASE"/>
    <property type="match status" value="1"/>
</dbReference>
<reference evidence="7 10" key="1">
    <citation type="journal article" date="2011" name="J. Bacteriol.">
        <title>Genome sequence of Halobiforma lacisalsi AJ5, an extremely halophilic archaeon which harbors a bop gene.</title>
        <authorList>
            <person name="Jiang X."/>
            <person name="Wang S."/>
            <person name="Cheng H."/>
            <person name="Huo Y."/>
            <person name="Zhang X."/>
            <person name="Zhu X."/>
            <person name="Han X."/>
            <person name="Ni P."/>
            <person name="Wu M."/>
        </authorList>
    </citation>
    <scope>NUCLEOTIDE SEQUENCE [LARGE SCALE GENOMIC DNA]</scope>
    <source>
        <strain evidence="7 10">AJ5</strain>
    </source>
</reference>